<dbReference type="Proteomes" id="UP000051330">
    <property type="component" value="Unassembled WGS sequence"/>
</dbReference>
<dbReference type="CDD" id="cd00093">
    <property type="entry name" value="HTH_XRE"/>
    <property type="match status" value="1"/>
</dbReference>
<dbReference type="STRING" id="1423792.FD09_GL002781"/>
<dbReference type="RefSeq" id="WP_057820395.1">
    <property type="nucleotide sequence ID" value="NZ_AZEC01000006.1"/>
</dbReference>
<dbReference type="InterPro" id="IPR053163">
    <property type="entry name" value="HTH-type_regulator_Rgg"/>
</dbReference>
<dbReference type="PATRIC" id="fig|1423792.3.peg.2841"/>
<evidence type="ECO:0000313" key="2">
    <source>
        <dbReference type="EMBL" id="KRL12794.1"/>
    </source>
</evidence>
<keyword evidence="3" id="KW-1185">Reference proteome</keyword>
<dbReference type="Pfam" id="PF21259">
    <property type="entry name" value="Rgg_C"/>
    <property type="match status" value="1"/>
</dbReference>
<dbReference type="NCBIfam" id="TIGR01716">
    <property type="entry name" value="RGG_Cterm"/>
    <property type="match status" value="1"/>
</dbReference>
<organism evidence="2 3">
    <name type="scientific">Schleiferilactobacillus perolens DSM 12744</name>
    <dbReference type="NCBI Taxonomy" id="1423792"/>
    <lineage>
        <taxon>Bacteria</taxon>
        <taxon>Bacillati</taxon>
        <taxon>Bacillota</taxon>
        <taxon>Bacilli</taxon>
        <taxon>Lactobacillales</taxon>
        <taxon>Lactobacillaceae</taxon>
        <taxon>Schleiferilactobacillus</taxon>
    </lineage>
</organism>
<dbReference type="SUPFAM" id="SSF47413">
    <property type="entry name" value="lambda repressor-like DNA-binding domains"/>
    <property type="match status" value="1"/>
</dbReference>
<protein>
    <recommendedName>
        <fullName evidence="1">HTH cro/C1-type domain-containing protein</fullName>
    </recommendedName>
</protein>
<dbReference type="AlphaFoldDB" id="A0A0R1N5S0"/>
<evidence type="ECO:0000259" key="1">
    <source>
        <dbReference type="PROSITE" id="PS50943"/>
    </source>
</evidence>
<name>A0A0R1N5S0_9LACO</name>
<feature type="domain" description="HTH cro/C1-type" evidence="1">
    <location>
        <begin position="7"/>
        <end position="60"/>
    </location>
</feature>
<dbReference type="EMBL" id="AZEC01000006">
    <property type="protein sequence ID" value="KRL12794.1"/>
    <property type="molecule type" value="Genomic_DNA"/>
</dbReference>
<evidence type="ECO:0000313" key="3">
    <source>
        <dbReference type="Proteomes" id="UP000051330"/>
    </source>
</evidence>
<proteinExistence type="predicted"/>
<accession>A0A0R1N5S0</accession>
<dbReference type="InterPro" id="IPR010982">
    <property type="entry name" value="Lambda_DNA-bd_dom_sf"/>
</dbReference>
<comment type="caution">
    <text evidence="2">The sequence shown here is derived from an EMBL/GenBank/DDBJ whole genome shotgun (WGS) entry which is preliminary data.</text>
</comment>
<dbReference type="PROSITE" id="PS50943">
    <property type="entry name" value="HTH_CROC1"/>
    <property type="match status" value="1"/>
</dbReference>
<dbReference type="GO" id="GO:0003677">
    <property type="term" value="F:DNA binding"/>
    <property type="evidence" value="ECO:0007669"/>
    <property type="project" value="InterPro"/>
</dbReference>
<reference evidence="2 3" key="1">
    <citation type="journal article" date="2015" name="Genome Announc.">
        <title>Expanding the biotechnology potential of lactobacilli through comparative genomics of 213 strains and associated genera.</title>
        <authorList>
            <person name="Sun Z."/>
            <person name="Harris H.M."/>
            <person name="McCann A."/>
            <person name="Guo C."/>
            <person name="Argimon S."/>
            <person name="Zhang W."/>
            <person name="Yang X."/>
            <person name="Jeffery I.B."/>
            <person name="Cooney J.C."/>
            <person name="Kagawa T.F."/>
            <person name="Liu W."/>
            <person name="Song Y."/>
            <person name="Salvetti E."/>
            <person name="Wrobel A."/>
            <person name="Rasinkangas P."/>
            <person name="Parkhill J."/>
            <person name="Rea M.C."/>
            <person name="O'Sullivan O."/>
            <person name="Ritari J."/>
            <person name="Douillard F.P."/>
            <person name="Paul Ross R."/>
            <person name="Yang R."/>
            <person name="Briner A.E."/>
            <person name="Felis G.E."/>
            <person name="de Vos W.M."/>
            <person name="Barrangou R."/>
            <person name="Klaenhammer T.R."/>
            <person name="Caufield P.W."/>
            <person name="Cui Y."/>
            <person name="Zhang H."/>
            <person name="O'Toole P.W."/>
        </authorList>
    </citation>
    <scope>NUCLEOTIDE SEQUENCE [LARGE SCALE GENOMIC DNA]</scope>
    <source>
        <strain evidence="2 3">DSM 12744</strain>
    </source>
</reference>
<dbReference type="InterPro" id="IPR010057">
    <property type="entry name" value="Transcription_activator_Rgg_C"/>
</dbReference>
<dbReference type="InterPro" id="IPR001387">
    <property type="entry name" value="Cro/C1-type_HTH"/>
</dbReference>
<dbReference type="PANTHER" id="PTHR37038:SF12">
    <property type="entry name" value="TRANSCRIPTIONAL REGULATOR"/>
    <property type="match status" value="1"/>
</dbReference>
<dbReference type="SMART" id="SM00530">
    <property type="entry name" value="HTH_XRE"/>
    <property type="match status" value="1"/>
</dbReference>
<dbReference type="PANTHER" id="PTHR37038">
    <property type="entry name" value="TRANSCRIPTIONAL REGULATOR-RELATED"/>
    <property type="match status" value="1"/>
</dbReference>
<dbReference type="Gene3D" id="1.10.260.40">
    <property type="entry name" value="lambda repressor-like DNA-binding domains"/>
    <property type="match status" value="1"/>
</dbReference>
<sequence>MNYGALIRRIRQAKHVRLTDLADDQLSEALLSRFERGQTDMTLNKFIHLLTRLHVTPDEFIAHTEQHEDGHEPYANNGAFFGHFPSFFFRLEASGHLEEPHKVLREAEDLLQITEKEYRASPTRWHLISLRGAQLHLRRAKQHLDPQYMTTIDFTPVKEYLLNLDMWTSVDMWVYAYFLTQLDDDANHLILQAAAKHIPNHATVSSWRDVLFPVGEAQFVTFMSHHRLEYARDALDVLNKIKTNLRPQEAMNAEVRLNFLTGWLNLDQGADRQTALRQMDDAISIFSILHYDWETRYYSSLKAKITGKDPTPIEPDIFI</sequence>
<gene>
    <name evidence="2" type="ORF">FD09_GL002781</name>
</gene>